<gene>
    <name evidence="2" type="ORF">SAMN02745724_03075</name>
</gene>
<protein>
    <submittedName>
        <fullName evidence="2">Uncharacterized protein</fullName>
    </submittedName>
</protein>
<sequence>MIKNNTVIEFPKLEILFPSNETPGKVDHNRVIDHIQSVELGTTSGLPDLSGPPKGSGTIPHKSGYTSKGAQYSFVENLNASDAEAVLLSTLFAQAVADQRHSSRNSAEWYDEYMHWLTLQGWVSSNSTFRQLNNSHTSFEIKNALLSVLQIAIGPGTRFDVMRSLFSTLQADQGSNEYNLFEDKQKTNNGGGFQIGTVGRDSGDHIVMPSIFSAYTCQVRHHNFLWWHWSSESINFYGAFNTMILVRSQWETVKADVQEKLGDLAKKEIGTVGPLHA</sequence>
<dbReference type="RefSeq" id="WP_091985962.1">
    <property type="nucleotide sequence ID" value="NZ_FOLO01000025.1"/>
</dbReference>
<evidence type="ECO:0000313" key="3">
    <source>
        <dbReference type="Proteomes" id="UP000198862"/>
    </source>
</evidence>
<proteinExistence type="predicted"/>
<accession>A0A1I1NMK4</accession>
<evidence type="ECO:0000256" key="1">
    <source>
        <dbReference type="SAM" id="MobiDB-lite"/>
    </source>
</evidence>
<organism evidence="2 3">
    <name type="scientific">Pseudoalteromonas denitrificans DSM 6059</name>
    <dbReference type="NCBI Taxonomy" id="1123010"/>
    <lineage>
        <taxon>Bacteria</taxon>
        <taxon>Pseudomonadati</taxon>
        <taxon>Pseudomonadota</taxon>
        <taxon>Gammaproteobacteria</taxon>
        <taxon>Alteromonadales</taxon>
        <taxon>Pseudoalteromonadaceae</taxon>
        <taxon>Pseudoalteromonas</taxon>
    </lineage>
</organism>
<dbReference type="AlphaFoldDB" id="A0A1I1NMK4"/>
<name>A0A1I1NMK4_9GAMM</name>
<dbReference type="EMBL" id="FOLO01000025">
    <property type="protein sequence ID" value="SFC96708.1"/>
    <property type="molecule type" value="Genomic_DNA"/>
</dbReference>
<keyword evidence="3" id="KW-1185">Reference proteome</keyword>
<dbReference type="OrthoDB" id="6988253at2"/>
<dbReference type="Proteomes" id="UP000198862">
    <property type="component" value="Unassembled WGS sequence"/>
</dbReference>
<evidence type="ECO:0000313" key="2">
    <source>
        <dbReference type="EMBL" id="SFC96708.1"/>
    </source>
</evidence>
<reference evidence="2 3" key="1">
    <citation type="submission" date="2016-10" db="EMBL/GenBank/DDBJ databases">
        <authorList>
            <person name="de Groot N.N."/>
        </authorList>
    </citation>
    <scope>NUCLEOTIDE SEQUENCE [LARGE SCALE GENOMIC DNA]</scope>
    <source>
        <strain evidence="2 3">DSM 6059</strain>
    </source>
</reference>
<feature type="region of interest" description="Disordered" evidence="1">
    <location>
        <begin position="42"/>
        <end position="63"/>
    </location>
</feature>